<dbReference type="PANTHER" id="PTHR43228">
    <property type="entry name" value="TWO-COMPONENT RESPONSE REGULATOR"/>
    <property type="match status" value="1"/>
</dbReference>
<dbReference type="InterPro" id="IPR001789">
    <property type="entry name" value="Sig_transdc_resp-reg_receiver"/>
</dbReference>
<comment type="caution">
    <text evidence="2">The sequence shown here is derived from an EMBL/GenBank/DDBJ whole genome shotgun (WGS) entry which is preliminary data.</text>
</comment>
<dbReference type="EMBL" id="AUZZ01000084">
    <property type="protein sequence ID" value="EQD69321.1"/>
    <property type="molecule type" value="Genomic_DNA"/>
</dbReference>
<dbReference type="SMART" id="SM00448">
    <property type="entry name" value="REC"/>
    <property type="match status" value="1"/>
</dbReference>
<name>T1B8Q7_9ZZZZ</name>
<evidence type="ECO:0000259" key="1">
    <source>
        <dbReference type="PROSITE" id="PS50110"/>
    </source>
</evidence>
<accession>T1B8Q7</accession>
<gene>
    <name evidence="2" type="ORF">B2A_00113</name>
</gene>
<dbReference type="AlphaFoldDB" id="T1B8Q7"/>
<feature type="non-terminal residue" evidence="2">
    <location>
        <position position="130"/>
    </location>
</feature>
<reference evidence="2" key="1">
    <citation type="submission" date="2013-08" db="EMBL/GenBank/DDBJ databases">
        <authorList>
            <person name="Mendez C."/>
            <person name="Richter M."/>
            <person name="Ferrer M."/>
            <person name="Sanchez J."/>
        </authorList>
    </citation>
    <scope>NUCLEOTIDE SEQUENCE</scope>
</reference>
<dbReference type="InterPro" id="IPR011006">
    <property type="entry name" value="CheY-like_superfamily"/>
</dbReference>
<dbReference type="SUPFAM" id="SSF52172">
    <property type="entry name" value="CheY-like"/>
    <property type="match status" value="1"/>
</dbReference>
<feature type="domain" description="Response regulatory" evidence="1">
    <location>
        <begin position="12"/>
        <end position="130"/>
    </location>
</feature>
<dbReference type="PANTHER" id="PTHR43228:SF12">
    <property type="entry name" value="TWO-COMPONENT RESPONSE REGULATOR 24"/>
    <property type="match status" value="1"/>
</dbReference>
<dbReference type="Gene3D" id="3.40.50.2300">
    <property type="match status" value="1"/>
</dbReference>
<sequence length="130" mass="13554">MTASAALQAIDSVLIVDDSCIQRGIGAALCRALRINQVHEAEDGVAALALLDSLPAPPDLLIVDLEMPKMDGPELLSALSTRHLRSPVIVASSRESSLRHSVEDMGTALGLRILGSLPKPLTEAGLGALL</sequence>
<reference evidence="2" key="2">
    <citation type="journal article" date="2014" name="ISME J.">
        <title>Microbial stratification in low pH oxic and suboxic macroscopic growths along an acid mine drainage.</title>
        <authorList>
            <person name="Mendez-Garcia C."/>
            <person name="Mesa V."/>
            <person name="Sprenger R.R."/>
            <person name="Richter M."/>
            <person name="Diez M.S."/>
            <person name="Solano J."/>
            <person name="Bargiela R."/>
            <person name="Golyshina O.V."/>
            <person name="Manteca A."/>
            <person name="Ramos J.L."/>
            <person name="Gallego J.R."/>
            <person name="Llorente I."/>
            <person name="Martins Dos Santos V.A."/>
            <person name="Jensen O.N."/>
            <person name="Pelaez A.I."/>
            <person name="Sanchez J."/>
            <person name="Ferrer M."/>
        </authorList>
    </citation>
    <scope>NUCLEOTIDE SEQUENCE</scope>
</reference>
<dbReference type="InterPro" id="IPR052048">
    <property type="entry name" value="ST_Response_Regulator"/>
</dbReference>
<dbReference type="PROSITE" id="PS50110">
    <property type="entry name" value="RESPONSE_REGULATORY"/>
    <property type="match status" value="1"/>
</dbReference>
<evidence type="ECO:0000313" key="2">
    <source>
        <dbReference type="EMBL" id="EQD69321.1"/>
    </source>
</evidence>
<dbReference type="GO" id="GO:0000160">
    <property type="term" value="P:phosphorelay signal transduction system"/>
    <property type="evidence" value="ECO:0007669"/>
    <property type="project" value="InterPro"/>
</dbReference>
<organism evidence="2">
    <name type="scientific">mine drainage metagenome</name>
    <dbReference type="NCBI Taxonomy" id="410659"/>
    <lineage>
        <taxon>unclassified sequences</taxon>
        <taxon>metagenomes</taxon>
        <taxon>ecological metagenomes</taxon>
    </lineage>
</organism>
<proteinExistence type="predicted"/>
<protein>
    <submittedName>
        <fullName evidence="2">Signal transduction response regulator, receiver region domain protein</fullName>
    </submittedName>
</protein>
<dbReference type="Pfam" id="PF00072">
    <property type="entry name" value="Response_reg"/>
    <property type="match status" value="1"/>
</dbReference>